<dbReference type="Gene3D" id="2.160.10.10">
    <property type="entry name" value="Hexapeptide repeat proteins"/>
    <property type="match status" value="1"/>
</dbReference>
<proteinExistence type="predicted"/>
<name>A0A8T9AL07_9HYPH</name>
<protein>
    <submittedName>
        <fullName evidence="1">Serine O-acetyltransferase</fullName>
    </submittedName>
</protein>
<reference evidence="1" key="1">
    <citation type="submission" date="2019-07" db="EMBL/GenBank/DDBJ databases">
        <title>Mesorhizobum intechiensis sp. nov. isolated from nodules of Lotus tenuis growing in lowlands of the Flooding Pampa, Argentina.</title>
        <authorList>
            <person name="Estrella M.J."/>
            <person name="Torres Tejerizo G.A."/>
            <person name="Cumpa Velazquez L.M."/>
            <person name="Fontana F."/>
            <person name="Hansen L."/>
            <person name="Pistorio M."/>
            <person name="Sannazzaro A.I."/>
        </authorList>
    </citation>
    <scope>NUCLEOTIDE SEQUENCE</scope>
    <source>
        <strain evidence="1">BD68</strain>
    </source>
</reference>
<dbReference type="InterPro" id="IPR011004">
    <property type="entry name" value="Trimer_LpxA-like_sf"/>
</dbReference>
<keyword evidence="2" id="KW-1185">Reference proteome</keyword>
<gene>
    <name evidence="1" type="ORF">C1D09_022575</name>
</gene>
<organism evidence="1 2">
    <name type="scientific">Mesorhizobium intechi</name>
    <dbReference type="NCBI Taxonomy" id="537601"/>
    <lineage>
        <taxon>Bacteria</taxon>
        <taxon>Pseudomonadati</taxon>
        <taxon>Pseudomonadota</taxon>
        <taxon>Alphaproteobacteria</taxon>
        <taxon>Hyphomicrobiales</taxon>
        <taxon>Phyllobacteriaceae</taxon>
        <taxon>Mesorhizobium</taxon>
    </lineage>
</organism>
<dbReference type="AlphaFoldDB" id="A0A8T9AL07"/>
<accession>A0A8T9AL07</accession>
<dbReference type="SUPFAM" id="SSF51161">
    <property type="entry name" value="Trimeric LpxA-like enzymes"/>
    <property type="match status" value="1"/>
</dbReference>
<sequence length="51" mass="5392">GSVVLSPVPHNKTVAGVPARVVGETGCDQPSRQMDQLLPSQSMDQVISFDI</sequence>
<feature type="non-terminal residue" evidence="1">
    <location>
        <position position="1"/>
    </location>
</feature>
<dbReference type="Proteomes" id="UP000235507">
    <property type="component" value="Unassembled WGS sequence"/>
</dbReference>
<comment type="caution">
    <text evidence="1">The sequence shown here is derived from an EMBL/GenBank/DDBJ whole genome shotgun (WGS) entry which is preliminary data.</text>
</comment>
<evidence type="ECO:0000313" key="1">
    <source>
        <dbReference type="EMBL" id="TSE05378.1"/>
    </source>
</evidence>
<evidence type="ECO:0000313" key="2">
    <source>
        <dbReference type="Proteomes" id="UP000235507"/>
    </source>
</evidence>
<dbReference type="EMBL" id="PNOT02000255">
    <property type="protein sequence ID" value="TSE05378.1"/>
    <property type="molecule type" value="Genomic_DNA"/>
</dbReference>